<gene>
    <name evidence="1" type="ORF">AVEN_4109_1</name>
</gene>
<dbReference type="AlphaFoldDB" id="A0A4Y2VQE1"/>
<accession>A0A4Y2VQE1</accession>
<organism evidence="1 2">
    <name type="scientific">Araneus ventricosus</name>
    <name type="common">Orbweaver spider</name>
    <name type="synonym">Epeira ventricosa</name>
    <dbReference type="NCBI Taxonomy" id="182803"/>
    <lineage>
        <taxon>Eukaryota</taxon>
        <taxon>Metazoa</taxon>
        <taxon>Ecdysozoa</taxon>
        <taxon>Arthropoda</taxon>
        <taxon>Chelicerata</taxon>
        <taxon>Arachnida</taxon>
        <taxon>Araneae</taxon>
        <taxon>Araneomorphae</taxon>
        <taxon>Entelegynae</taxon>
        <taxon>Araneoidea</taxon>
        <taxon>Araneidae</taxon>
        <taxon>Araneus</taxon>
    </lineage>
</organism>
<name>A0A4Y2VQE1_ARAVE</name>
<evidence type="ECO:0000313" key="1">
    <source>
        <dbReference type="EMBL" id="GBO27369.1"/>
    </source>
</evidence>
<sequence>MRADGRLSYLPRRSTIHRDRSSTLNQTVNAKHDRIGAGRSKFIANPTFLETNTPFDRNHNLLEMDRIEYVEMEVRLSLRNRADGAYLFITLA</sequence>
<protein>
    <submittedName>
        <fullName evidence="1">Uncharacterized protein</fullName>
    </submittedName>
</protein>
<dbReference type="Proteomes" id="UP000499080">
    <property type="component" value="Unassembled WGS sequence"/>
</dbReference>
<keyword evidence="2" id="KW-1185">Reference proteome</keyword>
<dbReference type="EMBL" id="BGPR01050360">
    <property type="protein sequence ID" value="GBO27369.1"/>
    <property type="molecule type" value="Genomic_DNA"/>
</dbReference>
<comment type="caution">
    <text evidence="1">The sequence shown here is derived from an EMBL/GenBank/DDBJ whole genome shotgun (WGS) entry which is preliminary data.</text>
</comment>
<evidence type="ECO:0000313" key="2">
    <source>
        <dbReference type="Proteomes" id="UP000499080"/>
    </source>
</evidence>
<proteinExistence type="predicted"/>
<reference evidence="1 2" key="1">
    <citation type="journal article" date="2019" name="Sci. Rep.">
        <title>Orb-weaving spider Araneus ventricosus genome elucidates the spidroin gene catalogue.</title>
        <authorList>
            <person name="Kono N."/>
            <person name="Nakamura H."/>
            <person name="Ohtoshi R."/>
            <person name="Moran D.A.P."/>
            <person name="Shinohara A."/>
            <person name="Yoshida Y."/>
            <person name="Fujiwara M."/>
            <person name="Mori M."/>
            <person name="Tomita M."/>
            <person name="Arakawa K."/>
        </authorList>
    </citation>
    <scope>NUCLEOTIDE SEQUENCE [LARGE SCALE GENOMIC DNA]</scope>
</reference>